<name>A0AA38P4Y4_9AGAR</name>
<dbReference type="Proteomes" id="UP001163846">
    <property type="component" value="Unassembled WGS sequence"/>
</dbReference>
<evidence type="ECO:0000256" key="2">
    <source>
        <dbReference type="SAM" id="Phobius"/>
    </source>
</evidence>
<evidence type="ECO:0000313" key="4">
    <source>
        <dbReference type="Proteomes" id="UP001163846"/>
    </source>
</evidence>
<evidence type="ECO:0000256" key="1">
    <source>
        <dbReference type="SAM" id="MobiDB-lite"/>
    </source>
</evidence>
<organism evidence="3 4">
    <name type="scientific">Lentinula raphanica</name>
    <dbReference type="NCBI Taxonomy" id="153919"/>
    <lineage>
        <taxon>Eukaryota</taxon>
        <taxon>Fungi</taxon>
        <taxon>Dikarya</taxon>
        <taxon>Basidiomycota</taxon>
        <taxon>Agaricomycotina</taxon>
        <taxon>Agaricomycetes</taxon>
        <taxon>Agaricomycetidae</taxon>
        <taxon>Agaricales</taxon>
        <taxon>Marasmiineae</taxon>
        <taxon>Omphalotaceae</taxon>
        <taxon>Lentinula</taxon>
    </lineage>
</organism>
<accession>A0AA38P4Y4</accession>
<keyword evidence="2" id="KW-0812">Transmembrane</keyword>
<keyword evidence="2" id="KW-1133">Transmembrane helix</keyword>
<feature type="transmembrane region" description="Helical" evidence="2">
    <location>
        <begin position="258"/>
        <end position="280"/>
    </location>
</feature>
<comment type="caution">
    <text evidence="3">The sequence shown here is derived from an EMBL/GenBank/DDBJ whole genome shotgun (WGS) entry which is preliminary data.</text>
</comment>
<gene>
    <name evidence="3" type="ORF">F5878DRAFT_625156</name>
</gene>
<feature type="region of interest" description="Disordered" evidence="1">
    <location>
        <begin position="402"/>
        <end position="434"/>
    </location>
</feature>
<proteinExistence type="predicted"/>
<feature type="transmembrane region" description="Helical" evidence="2">
    <location>
        <begin position="47"/>
        <end position="64"/>
    </location>
</feature>
<evidence type="ECO:0000313" key="3">
    <source>
        <dbReference type="EMBL" id="KAJ3836422.1"/>
    </source>
</evidence>
<dbReference type="EMBL" id="MU806321">
    <property type="protein sequence ID" value="KAJ3836422.1"/>
    <property type="molecule type" value="Genomic_DNA"/>
</dbReference>
<sequence>MGFSSFFPPHSFELRCGNMVGRSSHRGSSGARLWPFTAASYSFHPSLFVRFGCLSYLFIFLVIANTNAQINVASPKSLESSKAVYSDAAPLERRIQNATCEDGFDWANNAAGVSPCVMAAATFACNTAGHNVPPLTPGAHYDPPNLANNTVNVCQCSWAAYNLISMCTLCQGEIFSLFPWVSYSSQCENLTQTDSYFPSTYKALLPSNDSIPFYAQTDPTQWRDGVFNITQAKGLADGTLSLQSSTATHKSNTTPVTAIVGGSVGAAVVLLCFLGVIIWMRRRRLRAATSYQNITTPPHLHHRMSVADQGPSEASQVRESGYFSSIFTSESGSSVRNSQILRPYTKSYNHSLSDDSTVYARQNDVLPVARPRSTNSLAQGTQAPGHLWQTGHYSNASYAAVPTTDSNIPRNTSSGRRPSSPPPYEVVTGDRLTE</sequence>
<reference evidence="3" key="1">
    <citation type="submission" date="2022-08" db="EMBL/GenBank/DDBJ databases">
        <authorList>
            <consortium name="DOE Joint Genome Institute"/>
            <person name="Min B."/>
            <person name="Riley R."/>
            <person name="Sierra-Patev S."/>
            <person name="Naranjo-Ortiz M."/>
            <person name="Looney B."/>
            <person name="Konkel Z."/>
            <person name="Slot J.C."/>
            <person name="Sakamoto Y."/>
            <person name="Steenwyk J.L."/>
            <person name="Rokas A."/>
            <person name="Carro J."/>
            <person name="Camarero S."/>
            <person name="Ferreira P."/>
            <person name="Molpeceres G."/>
            <person name="Ruiz-Duenas F.J."/>
            <person name="Serrano A."/>
            <person name="Henrissat B."/>
            <person name="Drula E."/>
            <person name="Hughes K.W."/>
            <person name="Mata J.L."/>
            <person name="Ishikawa N.K."/>
            <person name="Vargas-Isla R."/>
            <person name="Ushijima S."/>
            <person name="Smith C.A."/>
            <person name="Ahrendt S."/>
            <person name="Andreopoulos W."/>
            <person name="He G."/>
            <person name="Labutti K."/>
            <person name="Lipzen A."/>
            <person name="Ng V."/>
            <person name="Sandor L."/>
            <person name="Barry K."/>
            <person name="Martinez A.T."/>
            <person name="Xiao Y."/>
            <person name="Gibbons J.G."/>
            <person name="Terashima K."/>
            <person name="Hibbett D.S."/>
            <person name="Grigoriev I.V."/>
        </authorList>
    </citation>
    <scope>NUCLEOTIDE SEQUENCE</scope>
    <source>
        <strain evidence="3">TFB9207</strain>
    </source>
</reference>
<feature type="compositionally biased region" description="Polar residues" evidence="1">
    <location>
        <begin position="402"/>
        <end position="412"/>
    </location>
</feature>
<dbReference type="AlphaFoldDB" id="A0AA38P4Y4"/>
<keyword evidence="4" id="KW-1185">Reference proteome</keyword>
<protein>
    <submittedName>
        <fullName evidence="3">Uncharacterized protein</fullName>
    </submittedName>
</protein>
<keyword evidence="2" id="KW-0472">Membrane</keyword>